<dbReference type="AlphaFoldDB" id="A0A3M7RK51"/>
<dbReference type="Proteomes" id="UP000276133">
    <property type="component" value="Unassembled WGS sequence"/>
</dbReference>
<accession>A0A3M7RK51</accession>
<gene>
    <name evidence="1" type="ORF">BpHYR1_043511</name>
</gene>
<evidence type="ECO:0000313" key="1">
    <source>
        <dbReference type="EMBL" id="RNA23777.1"/>
    </source>
</evidence>
<name>A0A3M7RK51_BRAPC</name>
<proteinExistence type="predicted"/>
<protein>
    <submittedName>
        <fullName evidence="1">Uncharacterized protein</fullName>
    </submittedName>
</protein>
<organism evidence="1 2">
    <name type="scientific">Brachionus plicatilis</name>
    <name type="common">Marine rotifer</name>
    <name type="synonym">Brachionus muelleri</name>
    <dbReference type="NCBI Taxonomy" id="10195"/>
    <lineage>
        <taxon>Eukaryota</taxon>
        <taxon>Metazoa</taxon>
        <taxon>Spiralia</taxon>
        <taxon>Gnathifera</taxon>
        <taxon>Rotifera</taxon>
        <taxon>Eurotatoria</taxon>
        <taxon>Monogononta</taxon>
        <taxon>Pseudotrocha</taxon>
        <taxon>Ploima</taxon>
        <taxon>Brachionidae</taxon>
        <taxon>Brachionus</taxon>
    </lineage>
</organism>
<dbReference type="EMBL" id="REGN01003219">
    <property type="protein sequence ID" value="RNA23777.1"/>
    <property type="molecule type" value="Genomic_DNA"/>
</dbReference>
<reference evidence="1 2" key="1">
    <citation type="journal article" date="2018" name="Sci. Rep.">
        <title>Genomic signatures of local adaptation to the degree of environmental predictability in rotifers.</title>
        <authorList>
            <person name="Franch-Gras L."/>
            <person name="Hahn C."/>
            <person name="Garcia-Roger E.M."/>
            <person name="Carmona M.J."/>
            <person name="Serra M."/>
            <person name="Gomez A."/>
        </authorList>
    </citation>
    <scope>NUCLEOTIDE SEQUENCE [LARGE SCALE GENOMIC DNA]</scope>
    <source>
        <strain evidence="1">HYR1</strain>
    </source>
</reference>
<evidence type="ECO:0000313" key="2">
    <source>
        <dbReference type="Proteomes" id="UP000276133"/>
    </source>
</evidence>
<comment type="caution">
    <text evidence="1">The sequence shown here is derived from an EMBL/GenBank/DDBJ whole genome shotgun (WGS) entry which is preliminary data.</text>
</comment>
<sequence>MLTVRLVSSSSFNQTHIVPFFEVIYYLSLHLSHIQYKVDLMFPFLLQNHYQCHSFPHNHYIYHQRLQISIITHVFDLFYEIKENIFGGSKKPLSSFNCVMN</sequence>
<keyword evidence="2" id="KW-1185">Reference proteome</keyword>